<sequence>MQKINTITLNALQDSLLDSIKMYYNIHLKGGIDNYDYYLSLITFEHLSVQDRILHPTNPRYPSIGKL</sequence>
<name>A0A1C3S6M2_9CAUD</name>
<protein>
    <submittedName>
        <fullName evidence="1">Uncharacterized protein</fullName>
    </submittedName>
</protein>
<reference evidence="1 2" key="1">
    <citation type="submission" date="2016-07" db="EMBL/GenBank/DDBJ databases">
        <authorList>
            <person name="Millard A."/>
        </authorList>
    </citation>
    <scope>NUCLEOTIDE SEQUENCE [LARGE SCALE GENOMIC DNA]</scope>
</reference>
<dbReference type="EMBL" id="LT603033">
    <property type="protein sequence ID" value="SCA80227.1"/>
    <property type="molecule type" value="Genomic_DNA"/>
</dbReference>
<proteinExistence type="predicted"/>
<gene>
    <name evidence="1" type="ORF">PSLUR01_00250</name>
</gene>
<dbReference type="Proteomes" id="UP000279386">
    <property type="component" value="Segment"/>
</dbReference>
<evidence type="ECO:0000313" key="2">
    <source>
        <dbReference type="Proteomes" id="UP000279386"/>
    </source>
</evidence>
<organism evidence="1 2">
    <name type="scientific">Escherichia phage vB_Eco_slurp01</name>
    <dbReference type="NCBI Taxonomy" id="1874688"/>
    <lineage>
        <taxon>Viruses</taxon>
        <taxon>Duplodnaviria</taxon>
        <taxon>Heunggongvirae</taxon>
        <taxon>Uroviricota</taxon>
        <taxon>Caudoviricetes</taxon>
        <taxon>Asteriusvirus</taxon>
        <taxon>Asteriusvirus PBECO4</taxon>
    </lineage>
</organism>
<accession>A0A1C3S6M2</accession>
<evidence type="ECO:0000313" key="1">
    <source>
        <dbReference type="EMBL" id="SCA80227.1"/>
    </source>
</evidence>